<evidence type="ECO:0000256" key="1">
    <source>
        <dbReference type="ARBA" id="ARBA00022679"/>
    </source>
</evidence>
<accession>A0AAD7IWY5</accession>
<dbReference type="AlphaFoldDB" id="A0AAD7IWY5"/>
<comment type="caution">
    <text evidence="2">The sequence shown here is derived from an EMBL/GenBank/DDBJ whole genome shotgun (WGS) entry which is preliminary data.</text>
</comment>
<proteinExistence type="predicted"/>
<evidence type="ECO:0000313" key="3">
    <source>
        <dbReference type="Proteomes" id="UP001215280"/>
    </source>
</evidence>
<dbReference type="GO" id="GO:0016747">
    <property type="term" value="F:acyltransferase activity, transferring groups other than amino-acyl groups"/>
    <property type="evidence" value="ECO:0007669"/>
    <property type="project" value="TreeGrafter"/>
</dbReference>
<keyword evidence="3" id="KW-1185">Reference proteome</keyword>
<organism evidence="2 3">
    <name type="scientific">Mycena maculata</name>
    <dbReference type="NCBI Taxonomy" id="230809"/>
    <lineage>
        <taxon>Eukaryota</taxon>
        <taxon>Fungi</taxon>
        <taxon>Dikarya</taxon>
        <taxon>Basidiomycota</taxon>
        <taxon>Agaricomycotina</taxon>
        <taxon>Agaricomycetes</taxon>
        <taxon>Agaricomycetidae</taxon>
        <taxon>Agaricales</taxon>
        <taxon>Marasmiineae</taxon>
        <taxon>Mycenaceae</taxon>
        <taxon>Mycena</taxon>
    </lineage>
</organism>
<dbReference type="Gene3D" id="3.30.559.10">
    <property type="entry name" value="Chloramphenicol acetyltransferase-like domain"/>
    <property type="match status" value="2"/>
</dbReference>
<keyword evidence="1" id="KW-0808">Transferase</keyword>
<dbReference type="Pfam" id="PF02458">
    <property type="entry name" value="Transferase"/>
    <property type="match status" value="1"/>
</dbReference>
<name>A0AAD7IWY5_9AGAR</name>
<dbReference type="PANTHER" id="PTHR31642:SF310">
    <property type="entry name" value="FATTY ALCOHOL:CAFFEOYL-COA ACYLTRANSFERASE"/>
    <property type="match status" value="1"/>
</dbReference>
<evidence type="ECO:0000313" key="2">
    <source>
        <dbReference type="EMBL" id="KAJ7750434.1"/>
    </source>
</evidence>
<dbReference type="EMBL" id="JARJLG010000082">
    <property type="protein sequence ID" value="KAJ7750434.1"/>
    <property type="molecule type" value="Genomic_DNA"/>
</dbReference>
<sequence>MGAGGEENTPSKFTTVWVSPRSTAARDTLFPLPLPGTDRVNFEIALTTILPGPVDRQRAIHALHDALAFYPHASGRLRKKGDDWALGAGKRGVPITFTETDEPLSHYQYPADYPAHIIDTISSDILGASEPEFDEPMMRIKVTFCRTSNETYIGWSSNHMIGDGEFVFQFIYAWSQYYQGKKSAFGPPTYEKYRTAPPDEHDDNPATNEFMTRYLQHLKVLYPMDQWMSMVGDVMSKSAQVDLMFTAHQIRQFRAIADLWPGRQSIPTTAQDAVSAYLITTLNRCFEVPITRMSSMLSYRGIKNPDNLKPGDWRIPGPLALGNTIFQAFTPQLSTDEASSIGAVALAIRKSIIDTRKYDHVKRIVAVSEPIWLRQSQEQREHKFWPDDGTFVINSMPKTDLSLFNFGYPKDRTRVVLYGAFAGYARFFPALPVKQVDGTWTSGESLWMWVRIPTNVRDKFLATIAEDLNSPGFPQNLVRREKLVQANAGKEKSRL</sequence>
<reference evidence="2" key="1">
    <citation type="submission" date="2023-03" db="EMBL/GenBank/DDBJ databases">
        <title>Massive genome expansion in bonnet fungi (Mycena s.s.) driven by repeated elements and novel gene families across ecological guilds.</title>
        <authorList>
            <consortium name="Lawrence Berkeley National Laboratory"/>
            <person name="Harder C.B."/>
            <person name="Miyauchi S."/>
            <person name="Viragh M."/>
            <person name="Kuo A."/>
            <person name="Thoen E."/>
            <person name="Andreopoulos B."/>
            <person name="Lu D."/>
            <person name="Skrede I."/>
            <person name="Drula E."/>
            <person name="Henrissat B."/>
            <person name="Morin E."/>
            <person name="Kohler A."/>
            <person name="Barry K."/>
            <person name="LaButti K."/>
            <person name="Morin E."/>
            <person name="Salamov A."/>
            <person name="Lipzen A."/>
            <person name="Mereny Z."/>
            <person name="Hegedus B."/>
            <person name="Baldrian P."/>
            <person name="Stursova M."/>
            <person name="Weitz H."/>
            <person name="Taylor A."/>
            <person name="Grigoriev I.V."/>
            <person name="Nagy L.G."/>
            <person name="Martin F."/>
            <person name="Kauserud H."/>
        </authorList>
    </citation>
    <scope>NUCLEOTIDE SEQUENCE</scope>
    <source>
        <strain evidence="2">CBHHK188m</strain>
    </source>
</reference>
<dbReference type="InterPro" id="IPR050317">
    <property type="entry name" value="Plant_Fungal_Acyltransferase"/>
</dbReference>
<gene>
    <name evidence="2" type="ORF">DFH07DRAFT_547667</name>
</gene>
<dbReference type="Proteomes" id="UP001215280">
    <property type="component" value="Unassembled WGS sequence"/>
</dbReference>
<protein>
    <submittedName>
        <fullName evidence="2">Uncharacterized protein</fullName>
    </submittedName>
</protein>
<dbReference type="PANTHER" id="PTHR31642">
    <property type="entry name" value="TRICHOTHECENE 3-O-ACETYLTRANSFERASE"/>
    <property type="match status" value="1"/>
</dbReference>
<dbReference type="InterPro" id="IPR023213">
    <property type="entry name" value="CAT-like_dom_sf"/>
</dbReference>